<evidence type="ECO:0000313" key="3">
    <source>
        <dbReference type="Proteomes" id="UP000483820"/>
    </source>
</evidence>
<gene>
    <name evidence="2" type="ORF">GCK72_010309</name>
</gene>
<evidence type="ECO:0000256" key="1">
    <source>
        <dbReference type="SAM" id="MobiDB-lite"/>
    </source>
</evidence>
<dbReference type="Proteomes" id="UP000483820">
    <property type="component" value="Chromosome III"/>
</dbReference>
<dbReference type="EMBL" id="WUAV01000003">
    <property type="protein sequence ID" value="KAF1762047.1"/>
    <property type="molecule type" value="Genomic_DNA"/>
</dbReference>
<name>A0A2P4VI96_CAERE</name>
<dbReference type="GeneID" id="78774979"/>
<evidence type="ECO:0000313" key="2">
    <source>
        <dbReference type="EMBL" id="KAF1762047.1"/>
    </source>
</evidence>
<protein>
    <submittedName>
        <fullName evidence="2">Uncharacterized protein</fullName>
    </submittedName>
</protein>
<dbReference type="KEGG" id="crq:GCK72_010309"/>
<accession>A0A2P4VI96</accession>
<feature type="compositionally biased region" description="Polar residues" evidence="1">
    <location>
        <begin position="70"/>
        <end position="92"/>
    </location>
</feature>
<dbReference type="AlphaFoldDB" id="A0A2P4VI96"/>
<reference evidence="2 3" key="1">
    <citation type="submission" date="2019-12" db="EMBL/GenBank/DDBJ databases">
        <title>Chromosome-level assembly of the Caenorhabditis remanei genome.</title>
        <authorList>
            <person name="Teterina A.A."/>
            <person name="Willis J.H."/>
            <person name="Phillips P.C."/>
        </authorList>
    </citation>
    <scope>NUCLEOTIDE SEQUENCE [LARGE SCALE GENOMIC DNA]</scope>
    <source>
        <strain evidence="2 3">PX506</strain>
        <tissue evidence="2">Whole organism</tissue>
    </source>
</reference>
<sequence>MMAPSTEDPETVVDAQRRGSFSKKKNGNGWSLGNENDLAKNMEPLTDCKTAMDVDDQDGSGSPLKEKSPSLGSATANFIRSSVAPSHQTAQNPLELRPPSPG</sequence>
<feature type="region of interest" description="Disordered" evidence="1">
    <location>
        <begin position="1"/>
        <end position="102"/>
    </location>
</feature>
<proteinExistence type="predicted"/>
<dbReference type="CTD" id="78774979"/>
<organism evidence="2 3">
    <name type="scientific">Caenorhabditis remanei</name>
    <name type="common">Caenorhabditis vulgaris</name>
    <dbReference type="NCBI Taxonomy" id="31234"/>
    <lineage>
        <taxon>Eukaryota</taxon>
        <taxon>Metazoa</taxon>
        <taxon>Ecdysozoa</taxon>
        <taxon>Nematoda</taxon>
        <taxon>Chromadorea</taxon>
        <taxon>Rhabditida</taxon>
        <taxon>Rhabditina</taxon>
        <taxon>Rhabditomorpha</taxon>
        <taxon>Rhabditoidea</taxon>
        <taxon>Rhabditidae</taxon>
        <taxon>Peloderinae</taxon>
        <taxon>Caenorhabditis</taxon>
    </lineage>
</organism>
<dbReference type="RefSeq" id="XP_053587372.1">
    <property type="nucleotide sequence ID" value="XM_053727795.1"/>
</dbReference>
<comment type="caution">
    <text evidence="2">The sequence shown here is derived from an EMBL/GenBank/DDBJ whole genome shotgun (WGS) entry which is preliminary data.</text>
</comment>